<dbReference type="AlphaFoldDB" id="A0A239IMB5"/>
<reference evidence="1 2" key="1">
    <citation type="submission" date="2017-06" db="EMBL/GenBank/DDBJ databases">
        <authorList>
            <person name="Kim H.J."/>
            <person name="Triplett B.A."/>
        </authorList>
    </citation>
    <scope>NUCLEOTIDE SEQUENCE [LARGE SCALE GENOMIC DNA]</scope>
    <source>
        <strain evidence="1 2">CGMCC 4.1858</strain>
    </source>
</reference>
<accession>A0A239IMB5</accession>
<keyword evidence="2" id="KW-1185">Reference proteome</keyword>
<evidence type="ECO:0000313" key="2">
    <source>
        <dbReference type="Proteomes" id="UP000198280"/>
    </source>
</evidence>
<gene>
    <name evidence="1" type="ORF">SAMN05216252_11128</name>
</gene>
<protein>
    <submittedName>
        <fullName evidence="1">Uncharacterized protein</fullName>
    </submittedName>
</protein>
<dbReference type="EMBL" id="FZOF01000011">
    <property type="protein sequence ID" value="SNS94715.1"/>
    <property type="molecule type" value="Genomic_DNA"/>
</dbReference>
<sequence>MGGPGSLTEYVDRLPGLADALLADRRHFFRADWVGEPGRMTTAPATRSESAP</sequence>
<proteinExistence type="predicted"/>
<evidence type="ECO:0000313" key="1">
    <source>
        <dbReference type="EMBL" id="SNS94715.1"/>
    </source>
</evidence>
<dbReference type="Proteomes" id="UP000198280">
    <property type="component" value="Unassembled WGS sequence"/>
</dbReference>
<name>A0A239IMB5_9ACTN</name>
<organism evidence="1 2">
    <name type="scientific">Actinacidiphila glaucinigra</name>
    <dbReference type="NCBI Taxonomy" id="235986"/>
    <lineage>
        <taxon>Bacteria</taxon>
        <taxon>Bacillati</taxon>
        <taxon>Actinomycetota</taxon>
        <taxon>Actinomycetes</taxon>
        <taxon>Kitasatosporales</taxon>
        <taxon>Streptomycetaceae</taxon>
        <taxon>Actinacidiphila</taxon>
    </lineage>
</organism>